<feature type="domain" description="CBS" evidence="2">
    <location>
        <begin position="161"/>
        <end position="216"/>
    </location>
</feature>
<dbReference type="EMBL" id="DSEC01000195">
    <property type="protein sequence ID" value="HER43361.1"/>
    <property type="molecule type" value="Genomic_DNA"/>
</dbReference>
<evidence type="ECO:0000259" key="2">
    <source>
        <dbReference type="PROSITE" id="PS51371"/>
    </source>
</evidence>
<gene>
    <name evidence="3" type="ORF">ENO08_02750</name>
</gene>
<dbReference type="GO" id="GO:0097367">
    <property type="term" value="F:carbohydrate derivative binding"/>
    <property type="evidence" value="ECO:0007669"/>
    <property type="project" value="InterPro"/>
</dbReference>
<dbReference type="PANTHER" id="PTHR42745:SF1">
    <property type="entry name" value="ARABINOSE 5-PHOSPHATE ISOMERASE KDSD"/>
    <property type="match status" value="1"/>
</dbReference>
<name>A0A7V2AU80_UNCEI</name>
<dbReference type="GO" id="GO:1901135">
    <property type="term" value="P:carbohydrate derivative metabolic process"/>
    <property type="evidence" value="ECO:0007669"/>
    <property type="project" value="InterPro"/>
</dbReference>
<keyword evidence="1" id="KW-0129">CBS domain</keyword>
<dbReference type="PANTHER" id="PTHR42745">
    <property type="match status" value="1"/>
</dbReference>
<dbReference type="InterPro" id="IPR046342">
    <property type="entry name" value="CBS_dom_sf"/>
</dbReference>
<protein>
    <submittedName>
        <fullName evidence="3">CBS domain-containing protein</fullName>
    </submittedName>
</protein>
<feature type="non-terminal residue" evidence="3">
    <location>
        <position position="1"/>
    </location>
</feature>
<dbReference type="InterPro" id="IPR050986">
    <property type="entry name" value="GutQ/KpsF_isomerases"/>
</dbReference>
<reference evidence="3" key="1">
    <citation type="journal article" date="2020" name="mSystems">
        <title>Genome- and Community-Level Interaction Insights into Carbon Utilization and Element Cycling Functions of Hydrothermarchaeota in Hydrothermal Sediment.</title>
        <authorList>
            <person name="Zhou Z."/>
            <person name="Liu Y."/>
            <person name="Xu W."/>
            <person name="Pan J."/>
            <person name="Luo Z.H."/>
            <person name="Li M."/>
        </authorList>
    </citation>
    <scope>NUCLEOTIDE SEQUENCE [LARGE SCALE GENOMIC DNA]</scope>
    <source>
        <strain evidence="3">SpSt-1233</strain>
    </source>
</reference>
<dbReference type="SMART" id="SM00116">
    <property type="entry name" value="CBS"/>
    <property type="match status" value="2"/>
</dbReference>
<dbReference type="CDD" id="cd04604">
    <property type="entry name" value="CBS_pair_SIS_assoc"/>
    <property type="match status" value="1"/>
</dbReference>
<dbReference type="InterPro" id="IPR001347">
    <property type="entry name" value="SIS_dom"/>
</dbReference>
<dbReference type="InterPro" id="IPR046348">
    <property type="entry name" value="SIS_dom_sf"/>
</dbReference>
<dbReference type="Gene3D" id="3.10.580.10">
    <property type="entry name" value="CBS-domain"/>
    <property type="match status" value="1"/>
</dbReference>
<dbReference type="AlphaFoldDB" id="A0A7V2AU80"/>
<sequence>PYLKRVGIKMISITASKWSELAAASDIVLLMDVGKEACPMDVVPTTSTTAAMVLGDALAVAVFRSRNFSRDDFARLHPSGVLGKRLSLTVGELMHGGDGMPAVGVGTLLREALLEIIEKRLGCTGITDEKGRLAGIVTDGDLKRILLKDSSALDRPVEQIMTRDPRTTRKEVLAVDALARMEIDPPGPVTQLFVVDGENRPVGVIHIHDIIRAGLR</sequence>
<proteinExistence type="predicted"/>
<dbReference type="Gene3D" id="3.40.50.10490">
    <property type="entry name" value="Glucose-6-phosphate isomerase like protein, domain 1"/>
    <property type="match status" value="1"/>
</dbReference>
<dbReference type="Pfam" id="PF00571">
    <property type="entry name" value="CBS"/>
    <property type="match status" value="2"/>
</dbReference>
<organism evidence="3">
    <name type="scientific">Eiseniibacteriota bacterium</name>
    <dbReference type="NCBI Taxonomy" id="2212470"/>
    <lineage>
        <taxon>Bacteria</taxon>
        <taxon>Candidatus Eiseniibacteriota</taxon>
    </lineage>
</organism>
<dbReference type="Pfam" id="PF01380">
    <property type="entry name" value="SIS"/>
    <property type="match status" value="1"/>
</dbReference>
<feature type="domain" description="CBS" evidence="2">
    <location>
        <begin position="94"/>
        <end position="153"/>
    </location>
</feature>
<accession>A0A7V2AU80</accession>
<dbReference type="InterPro" id="IPR000644">
    <property type="entry name" value="CBS_dom"/>
</dbReference>
<comment type="caution">
    <text evidence="3">The sequence shown here is derived from an EMBL/GenBank/DDBJ whole genome shotgun (WGS) entry which is preliminary data.</text>
</comment>
<dbReference type="PROSITE" id="PS51371">
    <property type="entry name" value="CBS"/>
    <property type="match status" value="2"/>
</dbReference>
<dbReference type="Proteomes" id="UP000886069">
    <property type="component" value="Unassembled WGS sequence"/>
</dbReference>
<evidence type="ECO:0000256" key="1">
    <source>
        <dbReference type="PROSITE-ProRule" id="PRU00703"/>
    </source>
</evidence>
<evidence type="ECO:0000313" key="3">
    <source>
        <dbReference type="EMBL" id="HER43361.1"/>
    </source>
</evidence>
<dbReference type="SUPFAM" id="SSF53697">
    <property type="entry name" value="SIS domain"/>
    <property type="match status" value="1"/>
</dbReference>